<evidence type="ECO:0000256" key="2">
    <source>
        <dbReference type="ARBA" id="ARBA00022475"/>
    </source>
</evidence>
<evidence type="ECO:0000256" key="7">
    <source>
        <dbReference type="ARBA" id="ARBA00023136"/>
    </source>
</evidence>
<reference evidence="10" key="1">
    <citation type="journal article" date="2014" name="Int. J. Syst. Evol. Microbiol.">
        <title>Complete genome sequence of Corynebacterium casei LMG S-19264T (=DSM 44701T), isolated from a smear-ripened cheese.</title>
        <authorList>
            <consortium name="US DOE Joint Genome Institute (JGI-PGF)"/>
            <person name="Walter F."/>
            <person name="Albersmeier A."/>
            <person name="Kalinowski J."/>
            <person name="Ruckert C."/>
        </authorList>
    </citation>
    <scope>NUCLEOTIDE SEQUENCE</scope>
    <source>
        <strain evidence="10">JCM 4637</strain>
    </source>
</reference>
<keyword evidence="5" id="KW-1133">Transmembrane helix</keyword>
<evidence type="ECO:0000256" key="6">
    <source>
        <dbReference type="ARBA" id="ARBA00023010"/>
    </source>
</evidence>
<evidence type="ECO:0000256" key="3">
    <source>
        <dbReference type="ARBA" id="ARBA00022692"/>
    </source>
</evidence>
<keyword evidence="7" id="KW-0472">Membrane</keyword>
<dbReference type="InterPro" id="IPR054384">
    <property type="entry name" value="SecDF_P1_head"/>
</dbReference>
<evidence type="ECO:0000256" key="5">
    <source>
        <dbReference type="ARBA" id="ARBA00022989"/>
    </source>
</evidence>
<dbReference type="GO" id="GO:0005886">
    <property type="term" value="C:plasma membrane"/>
    <property type="evidence" value="ECO:0007669"/>
    <property type="project" value="TreeGrafter"/>
</dbReference>
<keyword evidence="6" id="KW-0811">Translocation</keyword>
<dbReference type="Proteomes" id="UP000638353">
    <property type="component" value="Unassembled WGS sequence"/>
</dbReference>
<feature type="domain" description="SecDF P1 head subdomain" evidence="9">
    <location>
        <begin position="211"/>
        <end position="320"/>
    </location>
</feature>
<name>A0A918X075_9ACTN</name>
<comment type="caution">
    <text evidence="10">The sequence shown here is derived from an EMBL/GenBank/DDBJ whole genome shotgun (WGS) entry which is preliminary data.</text>
</comment>
<dbReference type="Gene3D" id="3.30.70.3400">
    <property type="match status" value="1"/>
</dbReference>
<evidence type="ECO:0000256" key="4">
    <source>
        <dbReference type="ARBA" id="ARBA00022927"/>
    </source>
</evidence>
<evidence type="ECO:0000256" key="8">
    <source>
        <dbReference type="SAM" id="MobiDB-lite"/>
    </source>
</evidence>
<keyword evidence="4" id="KW-0653">Protein transport</keyword>
<dbReference type="Pfam" id="PF22599">
    <property type="entry name" value="SecDF_P1_head"/>
    <property type="match status" value="1"/>
</dbReference>
<gene>
    <name evidence="10" type="ORF">GCM10010334_44500</name>
</gene>
<feature type="region of interest" description="Disordered" evidence="8">
    <location>
        <begin position="71"/>
        <end position="125"/>
    </location>
</feature>
<proteinExistence type="predicted"/>
<sequence length="332" mass="34976">MGGADVSGPARPASVPVNHPDPPCSPRPTCHHGRAIAGRESGMERYGRTRRRTMRQVAVIIGTLALLTACGSEKGDGPDRTAPPNIPSPPAISSPEPEPTASGPTPFRGRTDITFRPETTRPEGELERTAALMRKRASALGMKDVTITVRNGDVTVSAKNVTEERLTSLGAPAEVAFRPVQNLVPPSGKPCTPTRDRAPSRPMTACGSGADAGAQYLLGPVGVPGSDVTRATAENNQRIGVWQVSLTFNAAGAQRFGELSERLATQQQPMNQFAIVRDGEVLSAPTVAQRLSGGVAEISGSFTRESAQELAAQITSGSLPLRLRVSSTQRYS</sequence>
<dbReference type="AlphaFoldDB" id="A0A918X075"/>
<dbReference type="Gene3D" id="3.30.1360.200">
    <property type="match status" value="1"/>
</dbReference>
<evidence type="ECO:0000259" key="9">
    <source>
        <dbReference type="Pfam" id="PF22599"/>
    </source>
</evidence>
<feature type="compositionally biased region" description="Basic and acidic residues" evidence="8">
    <location>
        <begin position="109"/>
        <end position="125"/>
    </location>
</feature>
<accession>A0A918X075</accession>
<evidence type="ECO:0000256" key="1">
    <source>
        <dbReference type="ARBA" id="ARBA00022448"/>
    </source>
</evidence>
<dbReference type="PANTHER" id="PTHR30081:SF1">
    <property type="entry name" value="PROTEIN TRANSLOCASE SUBUNIT SECD"/>
    <property type="match status" value="1"/>
</dbReference>
<dbReference type="GO" id="GO:0015031">
    <property type="term" value="P:protein transport"/>
    <property type="evidence" value="ECO:0007669"/>
    <property type="project" value="UniProtKB-KW"/>
</dbReference>
<dbReference type="InterPro" id="IPR022813">
    <property type="entry name" value="SecD/SecF_arch_bac"/>
</dbReference>
<protein>
    <recommendedName>
        <fullName evidence="9">SecDF P1 head subdomain domain-containing protein</fullName>
    </recommendedName>
</protein>
<dbReference type="EMBL" id="BMVC01000008">
    <property type="protein sequence ID" value="GHD00163.1"/>
    <property type="molecule type" value="Genomic_DNA"/>
</dbReference>
<feature type="compositionally biased region" description="Pro residues" evidence="8">
    <location>
        <begin position="84"/>
        <end position="98"/>
    </location>
</feature>
<keyword evidence="1" id="KW-0813">Transport</keyword>
<dbReference type="PANTHER" id="PTHR30081">
    <property type="entry name" value="PROTEIN-EXPORT MEMBRANE PROTEIN SEC"/>
    <property type="match status" value="1"/>
</dbReference>
<reference evidence="10" key="2">
    <citation type="submission" date="2020-09" db="EMBL/GenBank/DDBJ databases">
        <authorList>
            <person name="Sun Q."/>
            <person name="Ohkuma M."/>
        </authorList>
    </citation>
    <scope>NUCLEOTIDE SEQUENCE</scope>
    <source>
        <strain evidence="10">JCM 4637</strain>
    </source>
</reference>
<evidence type="ECO:0000313" key="10">
    <source>
        <dbReference type="EMBL" id="GHD00163.1"/>
    </source>
</evidence>
<keyword evidence="2" id="KW-1003">Cell membrane</keyword>
<organism evidence="10 11">
    <name type="scientific">Streptomyces finlayi</name>
    <dbReference type="NCBI Taxonomy" id="67296"/>
    <lineage>
        <taxon>Bacteria</taxon>
        <taxon>Bacillati</taxon>
        <taxon>Actinomycetota</taxon>
        <taxon>Actinomycetes</taxon>
        <taxon>Kitasatosporales</taxon>
        <taxon>Streptomycetaceae</taxon>
        <taxon>Streptomyces</taxon>
    </lineage>
</organism>
<feature type="region of interest" description="Disordered" evidence="8">
    <location>
        <begin position="1"/>
        <end position="50"/>
    </location>
</feature>
<keyword evidence="3" id="KW-0812">Transmembrane</keyword>
<evidence type="ECO:0000313" key="11">
    <source>
        <dbReference type="Proteomes" id="UP000638353"/>
    </source>
</evidence>